<evidence type="ECO:0000313" key="7">
    <source>
        <dbReference type="EMBL" id="OGE48017.1"/>
    </source>
</evidence>
<dbReference type="SUPFAM" id="SSF56801">
    <property type="entry name" value="Acetyl-CoA synthetase-like"/>
    <property type="match status" value="1"/>
</dbReference>
<keyword evidence="2" id="KW-0597">Phosphoprotein</keyword>
<dbReference type="GO" id="GO:0043041">
    <property type="term" value="P:amino acid activation for nonribosomal peptide biosynthetic process"/>
    <property type="evidence" value="ECO:0007669"/>
    <property type="project" value="TreeGrafter"/>
</dbReference>
<accession>A0A1F5L4L1</accession>
<sequence length="1264" mass="139301">MTIPDTSQASNVAKTGANESTIRPFPPLPQGPYKTDPSQREMLSIDLLDDLEPHCMGLGSPYLLPVAWGAVLARYKDSEEVIFGLAYRGRKTAMDCQAILPFRLRISPNETLGDAITAAAHYDDRMRKYEYMGLEKFSVLNPGNIVLSNFRSLLVIGDNLRDLRAEVVEEQYPLSLYARGATVQACFDPLVLSSHVLRTLLIQVADFVQASIDNVNSTISDLQTVGRKGLAQMQHWHVSRNRAGTADDDDVRVHQLINVQMLGRPSSLAVSAWDGSLTYAELNQWASCMSRRIVFDKVGVQPGQFIGLMIPKSVTTVVAMLSVIKAGAAFVFLTPSLPVERLRTMCRIAGVHRILTISGHQDKAAELGVPVTQVDVQPASTEEGEPFESDIQSGPLYAVFTSGSTGEPKGVQINRESFGPGVAEFCAKTKLGPNSRIFQSVSYAFVVSILEQLIGLATGACICIPSEEQLQNDMEATLAQCKANWVTMTPTVARTLIPSEFPVLESLILAGEPISVADVKQWEDFTTLYSMYGQSETASTLLLRQVHGSVYEADNLGALTTGKCWVVDPTDHQRLCPVGIEGELLLESTALGVCYLGNHEQTAATFVKRPVWSLESDHGDQPRRRWLLTGDLVKYNSLDGSIQLVGRKGTQTKIRGQRVELGEVESCLRISYPSAQIVAEVVTLAAAEGESEQSAPILIAFTCSELQPPATAFGLEIESTAESSAHNRKALAELRQLLPPYMIPSAIVNLRHLPRTASGKINRRALRDWAAERAVDEILCIDEERVAFRPADTHEERVLQSVCEKVLHLPSSKVGLDDNFFHIGGDSLTARQLVSASRLHGFHITVSDVFDQPTLAALARCYIKCDSRSETANEDENPFESIKRELLQVLPAELDAKNVEDAFPTLEMQSHLVEYGVLDYFPMEIHGVVNAHQLRHACQVLMDIQPALRSIFITFKSQIMQVVLRQADISWAEYTAPSDTDLMEWTRSWVMQDRERAPPMTQLTVNFTLIYNESGKSAFVIRLSHAQYDGVCLKPLFQQLEAIYADPGRSSQRRPEADCTSYRRICARLRTPQALDYWKSILAGSEVTRFPRLCVGEVVPAIYSGECAPAPPPAGITMATAIKAAWAYVLARETGKTDVLFGQVTNCRGIQPGAGQEIIGMCLNTTPVRVQVEPTIRVSDLLAMIQQQHVKSLEHETIDWFDMVAQSTSWPADTDLDTVVLHENFPSLPEISLGNATAQINEPIFKPVLVRFLASPDEVVGPVC</sequence>
<dbReference type="OrthoDB" id="416786at2759"/>
<protein>
    <recommendedName>
        <fullName evidence="6">Carrier domain-containing protein</fullName>
    </recommendedName>
</protein>
<feature type="compositionally biased region" description="Polar residues" evidence="5">
    <location>
        <begin position="1"/>
        <end position="21"/>
    </location>
</feature>
<evidence type="ECO:0000256" key="3">
    <source>
        <dbReference type="ARBA" id="ARBA00022598"/>
    </source>
</evidence>
<comment type="caution">
    <text evidence="7">The sequence shown here is derived from an EMBL/GenBank/DDBJ whole genome shotgun (WGS) entry which is preliminary data.</text>
</comment>
<gene>
    <name evidence="7" type="ORF">PENARI_c033G10341</name>
</gene>
<dbReference type="GeneID" id="34581398"/>
<comment type="similarity">
    <text evidence="4">Belongs to the NRP synthetase family.</text>
</comment>
<dbReference type="InterPro" id="IPR009081">
    <property type="entry name" value="PP-bd_ACP"/>
</dbReference>
<organism evidence="7 8">
    <name type="scientific">Penicillium arizonense</name>
    <dbReference type="NCBI Taxonomy" id="1835702"/>
    <lineage>
        <taxon>Eukaryota</taxon>
        <taxon>Fungi</taxon>
        <taxon>Dikarya</taxon>
        <taxon>Ascomycota</taxon>
        <taxon>Pezizomycotina</taxon>
        <taxon>Eurotiomycetes</taxon>
        <taxon>Eurotiomycetidae</taxon>
        <taxon>Eurotiales</taxon>
        <taxon>Aspergillaceae</taxon>
        <taxon>Penicillium</taxon>
    </lineage>
</organism>
<dbReference type="InterPro" id="IPR023213">
    <property type="entry name" value="CAT-like_dom_sf"/>
</dbReference>
<dbReference type="Pfam" id="PF00550">
    <property type="entry name" value="PP-binding"/>
    <property type="match status" value="1"/>
</dbReference>
<dbReference type="InterPro" id="IPR001242">
    <property type="entry name" value="Condensation_dom"/>
</dbReference>
<dbReference type="InterPro" id="IPR000873">
    <property type="entry name" value="AMP-dep_synth/lig_dom"/>
</dbReference>
<name>A0A1F5L4L1_PENAI</name>
<evidence type="ECO:0000256" key="4">
    <source>
        <dbReference type="ARBA" id="ARBA00029454"/>
    </source>
</evidence>
<dbReference type="GO" id="GO:0031177">
    <property type="term" value="F:phosphopantetheine binding"/>
    <property type="evidence" value="ECO:0007669"/>
    <property type="project" value="TreeGrafter"/>
</dbReference>
<dbReference type="STRING" id="1835702.A0A1F5L4L1"/>
<dbReference type="GO" id="GO:0005737">
    <property type="term" value="C:cytoplasm"/>
    <property type="evidence" value="ECO:0007669"/>
    <property type="project" value="TreeGrafter"/>
</dbReference>
<evidence type="ECO:0000259" key="6">
    <source>
        <dbReference type="PROSITE" id="PS50075"/>
    </source>
</evidence>
<reference evidence="7 8" key="1">
    <citation type="journal article" date="2016" name="Sci. Rep.">
        <title>Penicillium arizonense, a new, genome sequenced fungal species, reveals a high chemical diversity in secreted metabolites.</title>
        <authorList>
            <person name="Grijseels S."/>
            <person name="Nielsen J.C."/>
            <person name="Randelovic M."/>
            <person name="Nielsen J."/>
            <person name="Nielsen K.F."/>
            <person name="Workman M."/>
            <person name="Frisvad J.C."/>
        </authorList>
    </citation>
    <scope>NUCLEOTIDE SEQUENCE [LARGE SCALE GENOMIC DNA]</scope>
    <source>
        <strain evidence="7 8">CBS 141311</strain>
    </source>
</reference>
<dbReference type="InterPro" id="IPR036736">
    <property type="entry name" value="ACP-like_sf"/>
</dbReference>
<dbReference type="Proteomes" id="UP000177622">
    <property type="component" value="Unassembled WGS sequence"/>
</dbReference>
<dbReference type="RefSeq" id="XP_022483473.1">
    <property type="nucleotide sequence ID" value="XM_022636664.1"/>
</dbReference>
<dbReference type="AlphaFoldDB" id="A0A1F5L4L1"/>
<dbReference type="CDD" id="cd05918">
    <property type="entry name" value="A_NRPS_SidN3_like"/>
    <property type="match status" value="1"/>
</dbReference>
<dbReference type="SUPFAM" id="SSF47336">
    <property type="entry name" value="ACP-like"/>
    <property type="match status" value="1"/>
</dbReference>
<dbReference type="Pfam" id="PF00501">
    <property type="entry name" value="AMP-binding"/>
    <property type="match status" value="1"/>
</dbReference>
<dbReference type="GO" id="GO:0016874">
    <property type="term" value="F:ligase activity"/>
    <property type="evidence" value="ECO:0007669"/>
    <property type="project" value="UniProtKB-KW"/>
</dbReference>
<evidence type="ECO:0000256" key="5">
    <source>
        <dbReference type="SAM" id="MobiDB-lite"/>
    </source>
</evidence>
<keyword evidence="8" id="KW-1185">Reference proteome</keyword>
<evidence type="ECO:0000256" key="2">
    <source>
        <dbReference type="ARBA" id="ARBA00022553"/>
    </source>
</evidence>
<dbReference type="InterPro" id="IPR045851">
    <property type="entry name" value="AMP-bd_C_sf"/>
</dbReference>
<dbReference type="Gene3D" id="3.30.559.10">
    <property type="entry name" value="Chloramphenicol acetyltransferase-like domain"/>
    <property type="match status" value="1"/>
</dbReference>
<dbReference type="PANTHER" id="PTHR45527:SF3">
    <property type="entry name" value="SIDEROPHORE SYNTHETASE (EUROFUNG)"/>
    <property type="match status" value="1"/>
</dbReference>
<dbReference type="Pfam" id="PF00668">
    <property type="entry name" value="Condensation"/>
    <property type="match status" value="2"/>
</dbReference>
<feature type="region of interest" description="Disordered" evidence="5">
    <location>
        <begin position="1"/>
        <end position="36"/>
    </location>
</feature>
<keyword evidence="1" id="KW-0596">Phosphopantetheine</keyword>
<proteinExistence type="inferred from homology"/>
<dbReference type="Gene3D" id="3.40.50.980">
    <property type="match status" value="2"/>
</dbReference>
<dbReference type="PROSITE" id="PS50075">
    <property type="entry name" value="CARRIER"/>
    <property type="match status" value="1"/>
</dbReference>
<dbReference type="Gene3D" id="3.30.300.30">
    <property type="match status" value="1"/>
</dbReference>
<dbReference type="GO" id="GO:0044550">
    <property type="term" value="P:secondary metabolite biosynthetic process"/>
    <property type="evidence" value="ECO:0007669"/>
    <property type="project" value="TreeGrafter"/>
</dbReference>
<dbReference type="PANTHER" id="PTHR45527">
    <property type="entry name" value="NONRIBOSOMAL PEPTIDE SYNTHETASE"/>
    <property type="match status" value="1"/>
</dbReference>
<dbReference type="EMBL" id="LXJU01000033">
    <property type="protein sequence ID" value="OGE48017.1"/>
    <property type="molecule type" value="Genomic_DNA"/>
</dbReference>
<dbReference type="Gene3D" id="1.10.1200.10">
    <property type="entry name" value="ACP-like"/>
    <property type="match status" value="1"/>
</dbReference>
<dbReference type="SUPFAM" id="SSF52777">
    <property type="entry name" value="CoA-dependent acyltransferases"/>
    <property type="match status" value="3"/>
</dbReference>
<evidence type="ECO:0000256" key="1">
    <source>
        <dbReference type="ARBA" id="ARBA00022450"/>
    </source>
</evidence>
<dbReference type="Gene3D" id="3.30.559.30">
    <property type="entry name" value="Nonribosomal peptide synthetase, condensation domain"/>
    <property type="match status" value="2"/>
</dbReference>
<dbReference type="Gene3D" id="2.30.38.10">
    <property type="entry name" value="Luciferase, Domain 3"/>
    <property type="match status" value="1"/>
</dbReference>
<keyword evidence="3" id="KW-0436">Ligase</keyword>
<feature type="domain" description="Carrier" evidence="6">
    <location>
        <begin position="790"/>
        <end position="866"/>
    </location>
</feature>
<evidence type="ECO:0000313" key="8">
    <source>
        <dbReference type="Proteomes" id="UP000177622"/>
    </source>
</evidence>